<accession>A0A1Z4F139</accession>
<dbReference type="Gene3D" id="1.10.260.40">
    <property type="entry name" value="lambda repressor-like DNA-binding domains"/>
    <property type="match status" value="1"/>
</dbReference>
<proteinExistence type="predicted"/>
<dbReference type="Gene3D" id="3.30.450.180">
    <property type="match status" value="1"/>
</dbReference>
<dbReference type="Pfam" id="PF17765">
    <property type="entry name" value="MLTR_LBD"/>
    <property type="match status" value="1"/>
</dbReference>
<evidence type="ECO:0000313" key="3">
    <source>
        <dbReference type="Proteomes" id="UP000217954"/>
    </source>
</evidence>
<dbReference type="PROSITE" id="PS50943">
    <property type="entry name" value="HTH_CROC1"/>
    <property type="match status" value="1"/>
</dbReference>
<evidence type="ECO:0000313" key="2">
    <source>
        <dbReference type="EMBL" id="BAX98907.1"/>
    </source>
</evidence>
<evidence type="ECO:0000259" key="1">
    <source>
        <dbReference type="PROSITE" id="PS50943"/>
    </source>
</evidence>
<gene>
    <name evidence="2" type="ORF">MSTE_03607</name>
</gene>
<protein>
    <submittedName>
        <fullName evidence="2">Transcriptional regulator</fullName>
    </submittedName>
</protein>
<feature type="domain" description="HTH cro/C1-type" evidence="1">
    <location>
        <begin position="11"/>
        <end position="66"/>
    </location>
</feature>
<dbReference type="InterPro" id="IPR010982">
    <property type="entry name" value="Lambda_DNA-bd_dom_sf"/>
</dbReference>
<dbReference type="EMBL" id="AP018165">
    <property type="protein sequence ID" value="BAX98907.1"/>
    <property type="molecule type" value="Genomic_DNA"/>
</dbReference>
<name>A0A1Z4F139_9MYCO</name>
<sequence>MVAGNDLGSFLRAARARSGITRRQLGARAGYSESWIRQVETNTHHPPETALTPIAQALGLSSWETHYLFALGGKMAGTAGLEIPDVSDYLEALNPHPAAYLSAGWTVQHANSEFERLFKGLWISPNFVNWHYVGRRTPDILLDYQSSSDWLISWLKFNLALTPEDPDLTYVLHKMAPINDFARHWERNTIPADPASRPWLVRDLDNESVLRVNMRVWRAGQSSDLMLLGVIQETVGDSTNGPRPESPGTG</sequence>
<dbReference type="OrthoDB" id="4764497at2"/>
<dbReference type="CDD" id="cd00093">
    <property type="entry name" value="HTH_XRE"/>
    <property type="match status" value="1"/>
</dbReference>
<keyword evidence="3" id="KW-1185">Reference proteome</keyword>
<dbReference type="SMART" id="SM00530">
    <property type="entry name" value="HTH_XRE"/>
    <property type="match status" value="1"/>
</dbReference>
<reference evidence="2 3" key="2">
    <citation type="journal article" date="2017" name="Int. J. Syst. Evol. Microbiol.">
        <title>Mycobacterium stephanolepidis sp. nov., a rapidly growing species related to Mycobacterium chelonae, isolated from marine teleost fish, Stephanolepis cirrhifer.</title>
        <authorList>
            <person name="Fukano H."/>
            <person name="Wada S."/>
            <person name="Kurata O."/>
            <person name="Katayama K."/>
            <person name="Fujiwara N."/>
            <person name="Hoshino Y."/>
        </authorList>
    </citation>
    <scope>NUCLEOTIDE SEQUENCE [LARGE SCALE GENOMIC DNA]</scope>
    <source>
        <strain evidence="2 3">NJB0901</strain>
    </source>
</reference>
<organism evidence="2 3">
    <name type="scientific">[Mycobacterium] stephanolepidis</name>
    <dbReference type="NCBI Taxonomy" id="1520670"/>
    <lineage>
        <taxon>Bacteria</taxon>
        <taxon>Bacillati</taxon>
        <taxon>Actinomycetota</taxon>
        <taxon>Actinomycetes</taxon>
        <taxon>Mycobacteriales</taxon>
        <taxon>Mycobacteriaceae</taxon>
        <taxon>Mycobacteroides</taxon>
    </lineage>
</organism>
<dbReference type="GO" id="GO:0003677">
    <property type="term" value="F:DNA binding"/>
    <property type="evidence" value="ECO:0007669"/>
    <property type="project" value="InterPro"/>
</dbReference>
<dbReference type="Pfam" id="PF13560">
    <property type="entry name" value="HTH_31"/>
    <property type="match status" value="1"/>
</dbReference>
<dbReference type="KEGG" id="mste:MSTE_03607"/>
<dbReference type="SUPFAM" id="SSF47413">
    <property type="entry name" value="lambda repressor-like DNA-binding domains"/>
    <property type="match status" value="1"/>
</dbReference>
<dbReference type="AlphaFoldDB" id="A0A1Z4F139"/>
<dbReference type="Proteomes" id="UP000217954">
    <property type="component" value="Chromosome"/>
</dbReference>
<dbReference type="InterPro" id="IPR041413">
    <property type="entry name" value="MLTR_LBD"/>
</dbReference>
<dbReference type="InterPro" id="IPR001387">
    <property type="entry name" value="Cro/C1-type_HTH"/>
</dbReference>
<dbReference type="PANTHER" id="PTHR35010">
    <property type="entry name" value="BLL4672 PROTEIN-RELATED"/>
    <property type="match status" value="1"/>
</dbReference>
<reference evidence="3" key="1">
    <citation type="journal article" date="2017" name="Genome Announc.">
        <title>Complete Genome Sequence of Mycobacterium stephanolepidis.</title>
        <authorList>
            <person name="Fukano H."/>
            <person name="Yoshida M."/>
            <person name="Katayama Y."/>
            <person name="Omatsu T."/>
            <person name="Mizutani T."/>
            <person name="Kurata O."/>
            <person name="Wada S."/>
            <person name="Hoshino Y."/>
        </authorList>
    </citation>
    <scope>NUCLEOTIDE SEQUENCE [LARGE SCALE GENOMIC DNA]</scope>
    <source>
        <strain evidence="3">NJB0901</strain>
    </source>
</reference>